<organism evidence="2 3">
    <name type="scientific">Vigna unguiculata</name>
    <name type="common">Cowpea</name>
    <dbReference type="NCBI Taxonomy" id="3917"/>
    <lineage>
        <taxon>Eukaryota</taxon>
        <taxon>Viridiplantae</taxon>
        <taxon>Streptophyta</taxon>
        <taxon>Embryophyta</taxon>
        <taxon>Tracheophyta</taxon>
        <taxon>Spermatophyta</taxon>
        <taxon>Magnoliopsida</taxon>
        <taxon>eudicotyledons</taxon>
        <taxon>Gunneridae</taxon>
        <taxon>Pentapetalae</taxon>
        <taxon>rosids</taxon>
        <taxon>fabids</taxon>
        <taxon>Fabales</taxon>
        <taxon>Fabaceae</taxon>
        <taxon>Papilionoideae</taxon>
        <taxon>50 kb inversion clade</taxon>
        <taxon>NPAAA clade</taxon>
        <taxon>indigoferoid/millettioid clade</taxon>
        <taxon>Phaseoleae</taxon>
        <taxon>Vigna</taxon>
    </lineage>
</organism>
<feature type="region of interest" description="Disordered" evidence="1">
    <location>
        <begin position="148"/>
        <end position="172"/>
    </location>
</feature>
<accession>A0A4D6MU61</accession>
<evidence type="ECO:0000313" key="3">
    <source>
        <dbReference type="Proteomes" id="UP000501690"/>
    </source>
</evidence>
<evidence type="ECO:0000313" key="2">
    <source>
        <dbReference type="EMBL" id="QCE03435.1"/>
    </source>
</evidence>
<dbReference type="Proteomes" id="UP000501690">
    <property type="component" value="Linkage Group LG8"/>
</dbReference>
<reference evidence="2 3" key="1">
    <citation type="submission" date="2019-04" db="EMBL/GenBank/DDBJ databases">
        <title>An improved genome assembly and genetic linkage map for asparagus bean, Vigna unguiculata ssp. sesquipedialis.</title>
        <authorList>
            <person name="Xia Q."/>
            <person name="Zhang R."/>
            <person name="Dong Y."/>
        </authorList>
    </citation>
    <scope>NUCLEOTIDE SEQUENCE [LARGE SCALE GENOMIC DNA]</scope>
    <source>
        <tissue evidence="2">Leaf</tissue>
    </source>
</reference>
<dbReference type="AlphaFoldDB" id="A0A4D6MU61"/>
<protein>
    <submittedName>
        <fullName evidence="2">Uncharacterized protein</fullName>
    </submittedName>
</protein>
<keyword evidence="3" id="KW-1185">Reference proteome</keyword>
<name>A0A4D6MU61_VIGUN</name>
<dbReference type="EMBL" id="CP039352">
    <property type="protein sequence ID" value="QCE03435.1"/>
    <property type="molecule type" value="Genomic_DNA"/>
</dbReference>
<feature type="compositionally biased region" description="Basic and acidic residues" evidence="1">
    <location>
        <begin position="148"/>
        <end position="159"/>
    </location>
</feature>
<sequence>MYKLELSILQNRCLKRVDNESGAGYVRNGVMEKEFARISWIMDNSDLEQEVLSLQEQLRVEKDLRVVLEVQDEKWRLGMDDKFGVKEWKFFDLLKRARPIQRNLVNGKAITKIIKNPVKGKLAKVKMKSVKEKMKSVKEKIKSDKEKIKSIKEKSKSAMEIEDCSGQEKKKN</sequence>
<proteinExistence type="predicted"/>
<gene>
    <name evidence="2" type="ORF">DEO72_LG8g1459</name>
</gene>
<evidence type="ECO:0000256" key="1">
    <source>
        <dbReference type="SAM" id="MobiDB-lite"/>
    </source>
</evidence>